<dbReference type="PANTHER" id="PTHR10443:SF12">
    <property type="entry name" value="DIPEPTIDASE"/>
    <property type="match status" value="1"/>
</dbReference>
<sequence>MKFFDLHCDTITECLERDQPLAENNLQLSLEAGAGLSPWFQCFAAWIPDTLRRDAAVERFRQIYRRLRREIDKTPGRIMQCVSPGDFAWAEREHKTGAVFTVEGGAALGGDLENVGLFSKYGVKAVTLTWNGENEIGSGAMEPSPHGLTAFGREAVRRLEDAGIALDVSHASDPLFYDVAELARGPIIATHSNSRSLCPHPRNLTDEQFKIIRDSGGLVGLNFYPVFLHGSGEAGRKDILAHAEHFLALGGEDTLAIGSDFDGAAMPEDIPGIGTIPMLAEYFSQHGYPDSLIEKIFYGNARRFFENTLDKN</sequence>
<evidence type="ECO:0000313" key="1">
    <source>
        <dbReference type="EMBL" id="HIR58343.1"/>
    </source>
</evidence>
<dbReference type="PANTHER" id="PTHR10443">
    <property type="entry name" value="MICROSOMAL DIPEPTIDASE"/>
    <property type="match status" value="1"/>
</dbReference>
<dbReference type="AlphaFoldDB" id="A0A9D1J2G6"/>
<dbReference type="EMBL" id="DVHF01000153">
    <property type="protein sequence ID" value="HIR58343.1"/>
    <property type="molecule type" value="Genomic_DNA"/>
</dbReference>
<dbReference type="CDD" id="cd01301">
    <property type="entry name" value="rDP_like"/>
    <property type="match status" value="1"/>
</dbReference>
<reference evidence="1" key="2">
    <citation type="journal article" date="2021" name="PeerJ">
        <title>Extensive microbial diversity within the chicken gut microbiome revealed by metagenomics and culture.</title>
        <authorList>
            <person name="Gilroy R."/>
            <person name="Ravi A."/>
            <person name="Getino M."/>
            <person name="Pursley I."/>
            <person name="Horton D.L."/>
            <person name="Alikhan N.F."/>
            <person name="Baker D."/>
            <person name="Gharbi K."/>
            <person name="Hall N."/>
            <person name="Watson M."/>
            <person name="Adriaenssens E.M."/>
            <person name="Foster-Nyarko E."/>
            <person name="Jarju S."/>
            <person name="Secka A."/>
            <person name="Antonio M."/>
            <person name="Oren A."/>
            <person name="Chaudhuri R.R."/>
            <person name="La Ragione R."/>
            <person name="Hildebrand F."/>
            <person name="Pallen M.J."/>
        </authorList>
    </citation>
    <scope>NUCLEOTIDE SEQUENCE</scope>
    <source>
        <strain evidence="1">ChiSjej1B19-7085</strain>
    </source>
</reference>
<dbReference type="InterPro" id="IPR008257">
    <property type="entry name" value="Pept_M19"/>
</dbReference>
<comment type="caution">
    <text evidence="1">The sequence shown here is derived from an EMBL/GenBank/DDBJ whole genome shotgun (WGS) entry which is preliminary data.</text>
</comment>
<organism evidence="1 2">
    <name type="scientific">Candidatus Gallacutalibacter pullicola</name>
    <dbReference type="NCBI Taxonomy" id="2840830"/>
    <lineage>
        <taxon>Bacteria</taxon>
        <taxon>Bacillati</taxon>
        <taxon>Bacillota</taxon>
        <taxon>Clostridia</taxon>
        <taxon>Eubacteriales</taxon>
        <taxon>Candidatus Gallacutalibacter</taxon>
    </lineage>
</organism>
<evidence type="ECO:0000313" key="2">
    <source>
        <dbReference type="Proteomes" id="UP000886785"/>
    </source>
</evidence>
<dbReference type="Gene3D" id="3.20.20.140">
    <property type="entry name" value="Metal-dependent hydrolases"/>
    <property type="match status" value="1"/>
</dbReference>
<dbReference type="GO" id="GO:0070573">
    <property type="term" value="F:metallodipeptidase activity"/>
    <property type="evidence" value="ECO:0007669"/>
    <property type="project" value="InterPro"/>
</dbReference>
<reference evidence="1" key="1">
    <citation type="submission" date="2020-10" db="EMBL/GenBank/DDBJ databases">
        <authorList>
            <person name="Gilroy R."/>
        </authorList>
    </citation>
    <scope>NUCLEOTIDE SEQUENCE</scope>
    <source>
        <strain evidence="1">ChiSjej1B19-7085</strain>
    </source>
</reference>
<dbReference type="PROSITE" id="PS51365">
    <property type="entry name" value="RENAL_DIPEPTIDASE_2"/>
    <property type="match status" value="1"/>
</dbReference>
<dbReference type="Pfam" id="PF01244">
    <property type="entry name" value="Peptidase_M19"/>
    <property type="match status" value="1"/>
</dbReference>
<dbReference type="SUPFAM" id="SSF51556">
    <property type="entry name" value="Metallo-dependent hydrolases"/>
    <property type="match status" value="1"/>
</dbReference>
<proteinExistence type="predicted"/>
<gene>
    <name evidence="1" type="ORF">IAA54_11850</name>
</gene>
<accession>A0A9D1J2G6</accession>
<dbReference type="InterPro" id="IPR032466">
    <property type="entry name" value="Metal_Hydrolase"/>
</dbReference>
<dbReference type="Proteomes" id="UP000886785">
    <property type="component" value="Unassembled WGS sequence"/>
</dbReference>
<protein>
    <submittedName>
        <fullName evidence="1">Dipeptidase</fullName>
    </submittedName>
</protein>
<name>A0A9D1J2G6_9FIRM</name>
<dbReference type="GO" id="GO:0006508">
    <property type="term" value="P:proteolysis"/>
    <property type="evidence" value="ECO:0007669"/>
    <property type="project" value="InterPro"/>
</dbReference>